<reference evidence="1" key="1">
    <citation type="submission" date="2014-11" db="EMBL/GenBank/DDBJ databases">
        <authorList>
            <person name="Amaro Gonzalez C."/>
        </authorList>
    </citation>
    <scope>NUCLEOTIDE SEQUENCE</scope>
</reference>
<proteinExistence type="predicted"/>
<accession>A0A0E9PBM7</accession>
<organism evidence="1">
    <name type="scientific">Anguilla anguilla</name>
    <name type="common">European freshwater eel</name>
    <name type="synonym">Muraena anguilla</name>
    <dbReference type="NCBI Taxonomy" id="7936"/>
    <lineage>
        <taxon>Eukaryota</taxon>
        <taxon>Metazoa</taxon>
        <taxon>Chordata</taxon>
        <taxon>Craniata</taxon>
        <taxon>Vertebrata</taxon>
        <taxon>Euteleostomi</taxon>
        <taxon>Actinopterygii</taxon>
        <taxon>Neopterygii</taxon>
        <taxon>Teleostei</taxon>
        <taxon>Anguilliformes</taxon>
        <taxon>Anguillidae</taxon>
        <taxon>Anguilla</taxon>
    </lineage>
</organism>
<sequence>MGILCSQGIVSLHPPNSLVSESSEMGSVCTAVICRKIKMQNVKKKSSGVSCE</sequence>
<reference evidence="1" key="2">
    <citation type="journal article" date="2015" name="Fish Shellfish Immunol.">
        <title>Early steps in the European eel (Anguilla anguilla)-Vibrio vulnificus interaction in the gills: Role of the RtxA13 toxin.</title>
        <authorList>
            <person name="Callol A."/>
            <person name="Pajuelo D."/>
            <person name="Ebbesson L."/>
            <person name="Teles M."/>
            <person name="MacKenzie S."/>
            <person name="Amaro C."/>
        </authorList>
    </citation>
    <scope>NUCLEOTIDE SEQUENCE</scope>
</reference>
<protein>
    <submittedName>
        <fullName evidence="1">Uncharacterized protein</fullName>
    </submittedName>
</protein>
<dbReference type="AlphaFoldDB" id="A0A0E9PBM7"/>
<name>A0A0E9PBM7_ANGAN</name>
<evidence type="ECO:0000313" key="1">
    <source>
        <dbReference type="EMBL" id="JAH01924.1"/>
    </source>
</evidence>
<dbReference type="EMBL" id="GBXM01106653">
    <property type="protein sequence ID" value="JAH01924.1"/>
    <property type="molecule type" value="Transcribed_RNA"/>
</dbReference>